<organism evidence="1 2">
    <name type="scientific">Ladona fulva</name>
    <name type="common">Scarce chaser dragonfly</name>
    <name type="synonym">Libellula fulva</name>
    <dbReference type="NCBI Taxonomy" id="123851"/>
    <lineage>
        <taxon>Eukaryota</taxon>
        <taxon>Metazoa</taxon>
        <taxon>Ecdysozoa</taxon>
        <taxon>Arthropoda</taxon>
        <taxon>Hexapoda</taxon>
        <taxon>Insecta</taxon>
        <taxon>Pterygota</taxon>
        <taxon>Palaeoptera</taxon>
        <taxon>Odonata</taxon>
        <taxon>Epiprocta</taxon>
        <taxon>Anisoptera</taxon>
        <taxon>Libelluloidea</taxon>
        <taxon>Libellulidae</taxon>
        <taxon>Ladona</taxon>
    </lineage>
</organism>
<evidence type="ECO:0000313" key="1">
    <source>
        <dbReference type="EMBL" id="KAG8226052.1"/>
    </source>
</evidence>
<accession>A0A8K0K0I7</accession>
<sequence>MARSFDAVDKLAAMDVIINADLLAIILLYSLPGSDEGFQCAIESRDKFPTADELKVKILEETDARKQANDLECGGAMAASHRGFQASRLKSDKSVKLVHDPAGICSGSKKGARK</sequence>
<dbReference type="OrthoDB" id="2783063at2759"/>
<reference evidence="1" key="1">
    <citation type="submission" date="2013-04" db="EMBL/GenBank/DDBJ databases">
        <authorList>
            <person name="Qu J."/>
            <person name="Murali S.C."/>
            <person name="Bandaranaike D."/>
            <person name="Bellair M."/>
            <person name="Blankenburg K."/>
            <person name="Chao H."/>
            <person name="Dinh H."/>
            <person name="Doddapaneni H."/>
            <person name="Downs B."/>
            <person name="Dugan-Rocha S."/>
            <person name="Elkadiri S."/>
            <person name="Gnanaolivu R.D."/>
            <person name="Hernandez B."/>
            <person name="Javaid M."/>
            <person name="Jayaseelan J.C."/>
            <person name="Lee S."/>
            <person name="Li M."/>
            <person name="Ming W."/>
            <person name="Munidasa M."/>
            <person name="Muniz J."/>
            <person name="Nguyen L."/>
            <person name="Ongeri F."/>
            <person name="Osuji N."/>
            <person name="Pu L.-L."/>
            <person name="Puazo M."/>
            <person name="Qu C."/>
            <person name="Quiroz J."/>
            <person name="Raj R."/>
            <person name="Weissenberger G."/>
            <person name="Xin Y."/>
            <person name="Zou X."/>
            <person name="Han Y."/>
            <person name="Richards S."/>
            <person name="Worley K."/>
            <person name="Muzny D."/>
            <person name="Gibbs R."/>
        </authorList>
    </citation>
    <scope>NUCLEOTIDE SEQUENCE</scope>
    <source>
        <strain evidence="1">Sampled in the wild</strain>
    </source>
</reference>
<dbReference type="Proteomes" id="UP000792457">
    <property type="component" value="Unassembled WGS sequence"/>
</dbReference>
<dbReference type="AlphaFoldDB" id="A0A8K0K0I7"/>
<comment type="caution">
    <text evidence="1">The sequence shown here is derived from an EMBL/GenBank/DDBJ whole genome shotgun (WGS) entry which is preliminary data.</text>
</comment>
<dbReference type="Pfam" id="PF14223">
    <property type="entry name" value="Retrotran_gag_2"/>
    <property type="match status" value="1"/>
</dbReference>
<keyword evidence="2" id="KW-1185">Reference proteome</keyword>
<protein>
    <submittedName>
        <fullName evidence="1">Uncharacterized protein</fullName>
    </submittedName>
</protein>
<name>A0A8K0K0I7_LADFU</name>
<evidence type="ECO:0000313" key="2">
    <source>
        <dbReference type="Proteomes" id="UP000792457"/>
    </source>
</evidence>
<proteinExistence type="predicted"/>
<gene>
    <name evidence="1" type="ORF">J437_LFUL005413</name>
</gene>
<dbReference type="EMBL" id="KZ308265">
    <property type="protein sequence ID" value="KAG8226052.1"/>
    <property type="molecule type" value="Genomic_DNA"/>
</dbReference>
<reference evidence="1" key="2">
    <citation type="submission" date="2017-10" db="EMBL/GenBank/DDBJ databases">
        <title>Ladona fulva Genome sequencing and assembly.</title>
        <authorList>
            <person name="Murali S."/>
            <person name="Richards S."/>
            <person name="Bandaranaike D."/>
            <person name="Bellair M."/>
            <person name="Blankenburg K."/>
            <person name="Chao H."/>
            <person name="Dinh H."/>
            <person name="Doddapaneni H."/>
            <person name="Dugan-Rocha S."/>
            <person name="Elkadiri S."/>
            <person name="Gnanaolivu R."/>
            <person name="Hernandez B."/>
            <person name="Skinner E."/>
            <person name="Javaid M."/>
            <person name="Lee S."/>
            <person name="Li M."/>
            <person name="Ming W."/>
            <person name="Munidasa M."/>
            <person name="Muniz J."/>
            <person name="Nguyen L."/>
            <person name="Hughes D."/>
            <person name="Osuji N."/>
            <person name="Pu L.-L."/>
            <person name="Puazo M."/>
            <person name="Qu C."/>
            <person name="Quiroz J."/>
            <person name="Raj R."/>
            <person name="Weissenberger G."/>
            <person name="Xin Y."/>
            <person name="Zou X."/>
            <person name="Han Y."/>
            <person name="Worley K."/>
            <person name="Muzny D."/>
            <person name="Gibbs R."/>
        </authorList>
    </citation>
    <scope>NUCLEOTIDE SEQUENCE</scope>
    <source>
        <strain evidence="1">Sampled in the wild</strain>
    </source>
</reference>